<evidence type="ECO:0000313" key="11">
    <source>
        <dbReference type="EMBL" id="SLM86580.1"/>
    </source>
</evidence>
<dbReference type="GO" id="GO:0006083">
    <property type="term" value="P:acetate metabolic process"/>
    <property type="evidence" value="ECO:0007669"/>
    <property type="project" value="TreeGrafter"/>
</dbReference>
<dbReference type="Gene3D" id="3.30.420.40">
    <property type="match status" value="2"/>
</dbReference>
<proteinExistence type="inferred from homology"/>
<keyword evidence="6 9" id="KW-0418">Kinase</keyword>
<keyword evidence="4 9" id="KW-0808">Transferase</keyword>
<dbReference type="GO" id="GO:0005737">
    <property type="term" value="C:cytoplasm"/>
    <property type="evidence" value="ECO:0007669"/>
    <property type="project" value="UniProtKB-SubCell"/>
</dbReference>
<keyword evidence="5 9" id="KW-0547">Nucleotide-binding</keyword>
<gene>
    <name evidence="9" type="primary">buk</name>
    <name evidence="11" type="ORF">FM121_10835</name>
</gene>
<organism evidence="11 12">
    <name type="scientific">Vagococcus fluvialis bH819</name>
    <dbReference type="NCBI Taxonomy" id="1255619"/>
    <lineage>
        <taxon>Bacteria</taxon>
        <taxon>Bacillati</taxon>
        <taxon>Bacillota</taxon>
        <taxon>Bacilli</taxon>
        <taxon>Lactobacillales</taxon>
        <taxon>Enterococcaceae</taxon>
        <taxon>Vagococcus</taxon>
    </lineage>
</organism>
<evidence type="ECO:0000256" key="1">
    <source>
        <dbReference type="ARBA" id="ARBA00004496"/>
    </source>
</evidence>
<evidence type="ECO:0000256" key="4">
    <source>
        <dbReference type="ARBA" id="ARBA00022679"/>
    </source>
</evidence>
<dbReference type="PANTHER" id="PTHR21060">
    <property type="entry name" value="ACETATE KINASE"/>
    <property type="match status" value="1"/>
</dbReference>
<protein>
    <recommendedName>
        <fullName evidence="9">Probable butyrate kinase</fullName>
        <shortName evidence="9">BK</shortName>
        <ecNumber evidence="9">2.7.2.7</ecNumber>
    </recommendedName>
    <alternativeName>
        <fullName evidence="9">Branched-chain carboxylic acid kinase</fullName>
    </alternativeName>
</protein>
<dbReference type="PANTHER" id="PTHR21060:SF3">
    <property type="entry name" value="BUTYRATE KINASE 2-RELATED"/>
    <property type="match status" value="1"/>
</dbReference>
<dbReference type="RefSeq" id="WP_086952202.1">
    <property type="nucleotide sequence ID" value="NZ_FWFD01000015.1"/>
</dbReference>
<dbReference type="EMBL" id="FWFD01000015">
    <property type="protein sequence ID" value="SLM86580.1"/>
    <property type="molecule type" value="Genomic_DNA"/>
</dbReference>
<comment type="subcellular location">
    <subcellularLocation>
        <location evidence="1 9">Cytoplasm</location>
    </subcellularLocation>
</comment>
<keyword evidence="12" id="KW-1185">Reference proteome</keyword>
<dbReference type="NCBIfam" id="NF002834">
    <property type="entry name" value="PRK03011.1-5"/>
    <property type="match status" value="1"/>
</dbReference>
<evidence type="ECO:0000313" key="12">
    <source>
        <dbReference type="Proteomes" id="UP000195918"/>
    </source>
</evidence>
<evidence type="ECO:0000256" key="3">
    <source>
        <dbReference type="ARBA" id="ARBA00022490"/>
    </source>
</evidence>
<dbReference type="InterPro" id="IPR043129">
    <property type="entry name" value="ATPase_NBD"/>
</dbReference>
<dbReference type="PRINTS" id="PR00471">
    <property type="entry name" value="ACETATEKNASE"/>
</dbReference>
<dbReference type="CDD" id="cd24011">
    <property type="entry name" value="ASKHA_NBD_BK"/>
    <property type="match status" value="1"/>
</dbReference>
<name>A0A1X6WQL8_9ENTE</name>
<dbReference type="GO" id="GO:0008776">
    <property type="term" value="F:acetate kinase activity"/>
    <property type="evidence" value="ECO:0007669"/>
    <property type="project" value="TreeGrafter"/>
</dbReference>
<comment type="catalytic activity">
    <reaction evidence="8 9">
        <text>butanoate + ATP = butanoyl phosphate + ADP</text>
        <dbReference type="Rhea" id="RHEA:13585"/>
        <dbReference type="ChEBI" id="CHEBI:17968"/>
        <dbReference type="ChEBI" id="CHEBI:30616"/>
        <dbReference type="ChEBI" id="CHEBI:58079"/>
        <dbReference type="ChEBI" id="CHEBI:456216"/>
        <dbReference type="EC" id="2.7.2.7"/>
    </reaction>
</comment>
<evidence type="ECO:0000256" key="7">
    <source>
        <dbReference type="ARBA" id="ARBA00022840"/>
    </source>
</evidence>
<dbReference type="SUPFAM" id="SSF53067">
    <property type="entry name" value="Actin-like ATPase domain"/>
    <property type="match status" value="2"/>
</dbReference>
<dbReference type="GO" id="GO:0005524">
    <property type="term" value="F:ATP binding"/>
    <property type="evidence" value="ECO:0007669"/>
    <property type="project" value="UniProtKB-KW"/>
</dbReference>
<comment type="similarity">
    <text evidence="2 9 10">Belongs to the acetokinase family.</text>
</comment>
<dbReference type="EC" id="2.7.2.7" evidence="9"/>
<accession>A0A1X6WQL8</accession>
<dbReference type="InterPro" id="IPR023865">
    <property type="entry name" value="Aliphatic_acid_kinase_CS"/>
</dbReference>
<keyword evidence="3 9" id="KW-0963">Cytoplasm</keyword>
<dbReference type="AlphaFoldDB" id="A0A1X6WQL8"/>
<dbReference type="Pfam" id="PF00871">
    <property type="entry name" value="Acetate_kinase"/>
    <property type="match status" value="1"/>
</dbReference>
<dbReference type="PROSITE" id="PS01076">
    <property type="entry name" value="ACETATE_KINASE_2"/>
    <property type="match status" value="1"/>
</dbReference>
<dbReference type="HAMAP" id="MF_00542">
    <property type="entry name" value="Butyrate_kinase"/>
    <property type="match status" value="1"/>
</dbReference>
<evidence type="ECO:0000256" key="5">
    <source>
        <dbReference type="ARBA" id="ARBA00022741"/>
    </source>
</evidence>
<dbReference type="NCBIfam" id="TIGR02707">
    <property type="entry name" value="butyr_kinase"/>
    <property type="match status" value="1"/>
</dbReference>
<keyword evidence="7 9" id="KW-0067">ATP-binding</keyword>
<dbReference type="Proteomes" id="UP000195918">
    <property type="component" value="Unassembled WGS sequence"/>
</dbReference>
<dbReference type="PIRSF" id="PIRSF036458">
    <property type="entry name" value="Butyrate_kin"/>
    <property type="match status" value="1"/>
</dbReference>
<evidence type="ECO:0000256" key="6">
    <source>
        <dbReference type="ARBA" id="ARBA00022777"/>
    </source>
</evidence>
<evidence type="ECO:0000256" key="9">
    <source>
        <dbReference type="HAMAP-Rule" id="MF_00542"/>
    </source>
</evidence>
<evidence type="ECO:0000256" key="2">
    <source>
        <dbReference type="ARBA" id="ARBA00008748"/>
    </source>
</evidence>
<dbReference type="GO" id="GO:0047761">
    <property type="term" value="F:butyrate kinase activity"/>
    <property type="evidence" value="ECO:0007669"/>
    <property type="project" value="UniProtKB-UniRule"/>
</dbReference>
<reference evidence="12" key="1">
    <citation type="submission" date="2017-02" db="EMBL/GenBank/DDBJ databases">
        <authorList>
            <person name="Dridi B."/>
        </authorList>
    </citation>
    <scope>NUCLEOTIDE SEQUENCE [LARGE SCALE GENOMIC DNA]</scope>
    <source>
        <strain evidence="12">bH819</strain>
    </source>
</reference>
<evidence type="ECO:0000256" key="10">
    <source>
        <dbReference type="RuleBase" id="RU003835"/>
    </source>
</evidence>
<dbReference type="OrthoDB" id="9771859at2"/>
<sequence>MEAILVINPGSTSTKTAVYADHQLIAEETIRHSVQDISGFKNVISQTEFRYEIIKEFIDKLDIAEKLVAVVGRGGLLKPIPGGTYRVGEAMLEDLRTEKYNTHASNLGAILANKFSEALGIPAFIVDPVVVDEMQALSRISGLNGIERRSVCHALNQKAVSRKVAEELGKTYETTSVIVAHLGGGISIGAHKNGKMIDVINGLDGEGPYTPERSGTLPLIEFAEVLILENMTIGDVKKRIAGNAGLKSYLGETDIREIEKRMNQGDTEAKYYLDGMCYQVAKSIGELAVVLKGKVDAVILTGGVIYSQYVLAKISEFTDWIAPIKSFPGEMEMEALSDGALRVIKGEEKALNYEEVRL</sequence>
<dbReference type="PROSITE" id="PS01075">
    <property type="entry name" value="ACETATE_KINASE_1"/>
    <property type="match status" value="1"/>
</dbReference>
<dbReference type="InterPro" id="IPR011245">
    <property type="entry name" value="Butyrate_kin"/>
</dbReference>
<dbReference type="InterPro" id="IPR000890">
    <property type="entry name" value="Aliphatic_acid_kin_short-chain"/>
</dbReference>
<evidence type="ECO:0000256" key="8">
    <source>
        <dbReference type="ARBA" id="ARBA00048596"/>
    </source>
</evidence>